<feature type="compositionally biased region" description="Basic and acidic residues" evidence="1">
    <location>
        <begin position="110"/>
        <end position="121"/>
    </location>
</feature>
<reference evidence="2 3" key="1">
    <citation type="journal article" date="2013" name="Curr. Biol.">
        <title>The Genome of the Foraminiferan Reticulomyxa filosa.</title>
        <authorList>
            <person name="Glockner G."/>
            <person name="Hulsmann N."/>
            <person name="Schleicher M."/>
            <person name="Noegel A.A."/>
            <person name="Eichinger L."/>
            <person name="Gallinger C."/>
            <person name="Pawlowski J."/>
            <person name="Sierra R."/>
            <person name="Euteneuer U."/>
            <person name="Pillet L."/>
            <person name="Moustafa A."/>
            <person name="Platzer M."/>
            <person name="Groth M."/>
            <person name="Szafranski K."/>
            <person name="Schliwa M."/>
        </authorList>
    </citation>
    <scope>NUCLEOTIDE SEQUENCE [LARGE SCALE GENOMIC DNA]</scope>
</reference>
<gene>
    <name evidence="2" type="ORF">RFI_14048</name>
</gene>
<protein>
    <submittedName>
        <fullName evidence="2">Uncharacterized protein</fullName>
    </submittedName>
</protein>
<dbReference type="Proteomes" id="UP000023152">
    <property type="component" value="Unassembled WGS sequence"/>
</dbReference>
<feature type="compositionally biased region" description="Polar residues" evidence="1">
    <location>
        <begin position="189"/>
        <end position="201"/>
    </location>
</feature>
<feature type="compositionally biased region" description="Low complexity" evidence="1">
    <location>
        <begin position="174"/>
        <end position="188"/>
    </location>
</feature>
<dbReference type="EMBL" id="ASPP01010179">
    <property type="protein sequence ID" value="ETO23136.1"/>
    <property type="molecule type" value="Genomic_DNA"/>
</dbReference>
<accession>X6NAR8</accession>
<evidence type="ECO:0000313" key="3">
    <source>
        <dbReference type="Proteomes" id="UP000023152"/>
    </source>
</evidence>
<feature type="region of interest" description="Disordered" evidence="1">
    <location>
        <begin position="102"/>
        <end position="207"/>
    </location>
</feature>
<evidence type="ECO:0000313" key="2">
    <source>
        <dbReference type="EMBL" id="ETO23136.1"/>
    </source>
</evidence>
<name>X6NAR8_RETFI</name>
<dbReference type="AlphaFoldDB" id="X6NAR8"/>
<evidence type="ECO:0000256" key="1">
    <source>
        <dbReference type="SAM" id="MobiDB-lite"/>
    </source>
</evidence>
<comment type="caution">
    <text evidence="2">The sequence shown here is derived from an EMBL/GenBank/DDBJ whole genome shotgun (WGS) entry which is preliminary data.</text>
</comment>
<feature type="compositionally biased region" description="Basic and acidic residues" evidence="1">
    <location>
        <begin position="143"/>
        <end position="155"/>
    </location>
</feature>
<keyword evidence="3" id="KW-1185">Reference proteome</keyword>
<sequence length="207" mass="22767">MVAAVKAEQINVQNIAADPNTKELDVVHAFAVNEVLMQVLADYEALASGKKRRYEEQLNISEMAEYADVEYAEANDFKANDNDDNVNDIDYDLADVELHALEPPPTEANSSKREILNKKNPTDLLGLNTSEKETNATSSYAVDNKDNEGKDKDGNANDIFDFLTQPINDSKKAQSSSSSLSQPLQSGSRDPNTNNSTQTSCDNKKTM</sequence>
<organism evidence="2 3">
    <name type="scientific">Reticulomyxa filosa</name>
    <dbReference type="NCBI Taxonomy" id="46433"/>
    <lineage>
        <taxon>Eukaryota</taxon>
        <taxon>Sar</taxon>
        <taxon>Rhizaria</taxon>
        <taxon>Retaria</taxon>
        <taxon>Foraminifera</taxon>
        <taxon>Monothalamids</taxon>
        <taxon>Reticulomyxidae</taxon>
        <taxon>Reticulomyxa</taxon>
    </lineage>
</organism>
<proteinExistence type="predicted"/>